<organism evidence="3 4">
    <name type="scientific">Klenkia brasiliensis</name>
    <dbReference type="NCBI Taxonomy" id="333142"/>
    <lineage>
        <taxon>Bacteria</taxon>
        <taxon>Bacillati</taxon>
        <taxon>Actinomycetota</taxon>
        <taxon>Actinomycetes</taxon>
        <taxon>Geodermatophilales</taxon>
        <taxon>Geodermatophilaceae</taxon>
        <taxon>Klenkia</taxon>
    </lineage>
</organism>
<dbReference type="AlphaFoldDB" id="A0A1G7UZR5"/>
<keyword evidence="4" id="KW-1185">Reference proteome</keyword>
<keyword evidence="1" id="KW-0812">Transmembrane</keyword>
<dbReference type="Pfam" id="PF07811">
    <property type="entry name" value="TadE"/>
    <property type="match status" value="1"/>
</dbReference>
<proteinExistence type="predicted"/>
<gene>
    <name evidence="3" type="ORF">SAMN05660324_2848</name>
</gene>
<evidence type="ECO:0000256" key="1">
    <source>
        <dbReference type="SAM" id="Phobius"/>
    </source>
</evidence>
<keyword evidence="1" id="KW-0472">Membrane</keyword>
<evidence type="ECO:0000259" key="2">
    <source>
        <dbReference type="Pfam" id="PF07811"/>
    </source>
</evidence>
<dbReference type="RefSeq" id="WP_091063952.1">
    <property type="nucleotide sequence ID" value="NZ_FNCF01000004.1"/>
</dbReference>
<keyword evidence="1" id="KW-1133">Transmembrane helix</keyword>
<dbReference type="OrthoDB" id="5190946at2"/>
<protein>
    <submittedName>
        <fullName evidence="3">TadE-like protein</fullName>
    </submittedName>
</protein>
<evidence type="ECO:0000313" key="3">
    <source>
        <dbReference type="EMBL" id="SDG52964.1"/>
    </source>
</evidence>
<feature type="transmembrane region" description="Helical" evidence="1">
    <location>
        <begin position="21"/>
        <end position="42"/>
    </location>
</feature>
<name>A0A1G7UZR5_9ACTN</name>
<reference evidence="4" key="1">
    <citation type="submission" date="2016-10" db="EMBL/GenBank/DDBJ databases">
        <authorList>
            <person name="Varghese N."/>
            <person name="Submissions S."/>
        </authorList>
    </citation>
    <scope>NUCLEOTIDE SEQUENCE [LARGE SCALE GENOMIC DNA]</scope>
    <source>
        <strain evidence="4">DSM 44526</strain>
    </source>
</reference>
<accession>A0A1G7UZR5</accession>
<dbReference type="EMBL" id="FNCF01000004">
    <property type="protein sequence ID" value="SDG52964.1"/>
    <property type="molecule type" value="Genomic_DNA"/>
</dbReference>
<dbReference type="Proteomes" id="UP000198863">
    <property type="component" value="Unassembled WGS sequence"/>
</dbReference>
<feature type="domain" description="TadE-like" evidence="2">
    <location>
        <begin position="15"/>
        <end position="57"/>
    </location>
</feature>
<sequence length="136" mass="14049">MARTTRTRGQRSERGASAVEFALVVPLLLVFLFGIISVSRAFQVQSTLSGAAREAAREFAIGNDAASARQRATDTASAASVTLSATDISIAPNSCRGAASGTDVVVTITYTFVPWGSFGNGVAFPITGKAVFRCGA</sequence>
<dbReference type="InterPro" id="IPR012495">
    <property type="entry name" value="TadE-like_dom"/>
</dbReference>
<evidence type="ECO:0000313" key="4">
    <source>
        <dbReference type="Proteomes" id="UP000198863"/>
    </source>
</evidence>